<dbReference type="EMBL" id="SRLO01010488">
    <property type="protein sequence ID" value="TNN26316.1"/>
    <property type="molecule type" value="Genomic_DNA"/>
</dbReference>
<accession>A0A4Z2EBW1</accession>
<name>A0A4Z2EBW1_9TELE</name>
<organism evidence="2 3">
    <name type="scientific">Liparis tanakae</name>
    <name type="common">Tanaka's snailfish</name>
    <dbReference type="NCBI Taxonomy" id="230148"/>
    <lineage>
        <taxon>Eukaryota</taxon>
        <taxon>Metazoa</taxon>
        <taxon>Chordata</taxon>
        <taxon>Craniata</taxon>
        <taxon>Vertebrata</taxon>
        <taxon>Euteleostomi</taxon>
        <taxon>Actinopterygii</taxon>
        <taxon>Neopterygii</taxon>
        <taxon>Teleostei</taxon>
        <taxon>Neoteleostei</taxon>
        <taxon>Acanthomorphata</taxon>
        <taxon>Eupercaria</taxon>
        <taxon>Perciformes</taxon>
        <taxon>Cottioidei</taxon>
        <taxon>Cottales</taxon>
        <taxon>Liparidae</taxon>
        <taxon>Liparis</taxon>
    </lineage>
</organism>
<proteinExistence type="predicted"/>
<dbReference type="Proteomes" id="UP000314294">
    <property type="component" value="Unassembled WGS sequence"/>
</dbReference>
<evidence type="ECO:0000313" key="3">
    <source>
        <dbReference type="Proteomes" id="UP000314294"/>
    </source>
</evidence>
<gene>
    <name evidence="2" type="ORF">EYF80_063547</name>
</gene>
<dbReference type="AlphaFoldDB" id="A0A4Z2EBW1"/>
<keyword evidence="3" id="KW-1185">Reference proteome</keyword>
<evidence type="ECO:0000256" key="1">
    <source>
        <dbReference type="SAM" id="MobiDB-lite"/>
    </source>
</evidence>
<comment type="caution">
    <text evidence="2">The sequence shown here is derived from an EMBL/GenBank/DDBJ whole genome shotgun (WGS) entry which is preliminary data.</text>
</comment>
<feature type="region of interest" description="Disordered" evidence="1">
    <location>
        <begin position="66"/>
        <end position="105"/>
    </location>
</feature>
<sequence length="105" mass="11616">MGKSFFSKKTKHSFQIKSVFFFFSSRLHITVRRSPFSSFNSAGNGHALEDQSEGGIVSALVHASSRSPAASPCNRTAPKPNPKNRWIHRCNQAGDVPDARRTDLI</sequence>
<evidence type="ECO:0000313" key="2">
    <source>
        <dbReference type="EMBL" id="TNN26316.1"/>
    </source>
</evidence>
<protein>
    <submittedName>
        <fullName evidence="2">Uncharacterized protein</fullName>
    </submittedName>
</protein>
<reference evidence="2 3" key="1">
    <citation type="submission" date="2019-03" db="EMBL/GenBank/DDBJ databases">
        <title>First draft genome of Liparis tanakae, snailfish: a comprehensive survey of snailfish specific genes.</title>
        <authorList>
            <person name="Kim W."/>
            <person name="Song I."/>
            <person name="Jeong J.-H."/>
            <person name="Kim D."/>
            <person name="Kim S."/>
            <person name="Ryu S."/>
            <person name="Song J.Y."/>
            <person name="Lee S.K."/>
        </authorList>
    </citation>
    <scope>NUCLEOTIDE SEQUENCE [LARGE SCALE GENOMIC DNA]</scope>
    <source>
        <tissue evidence="2">Muscle</tissue>
    </source>
</reference>